<dbReference type="GO" id="GO:0006355">
    <property type="term" value="P:regulation of DNA-templated transcription"/>
    <property type="evidence" value="ECO:0007669"/>
    <property type="project" value="InterPro"/>
</dbReference>
<evidence type="ECO:0000313" key="6">
    <source>
        <dbReference type="Proteomes" id="UP000078225"/>
    </source>
</evidence>
<dbReference type="GO" id="GO:0003677">
    <property type="term" value="F:DNA binding"/>
    <property type="evidence" value="ECO:0007669"/>
    <property type="project" value="UniProtKB-KW"/>
</dbReference>
<dbReference type="OrthoDB" id="6623657at2"/>
<sequence length="195" mass="22304">MFSVLLVDRCYFSRFGLKSLVMSSGDLSVNFNIVDTDNLLYAREYILRHQPNIVIADFHGFLKEIHHVQQLASISLACGTSTRLIIQQSNHTPPELKALHEVMGAWKILDKNNSLNDIKEILQSSLFSRPPFGLQRDLTPLLTLREEKILALWEQETSNENIASKMGISVKTVYTYKRNIRMKLGVNNRLALFLT</sequence>
<keyword evidence="3" id="KW-0804">Transcription</keyword>
<evidence type="ECO:0000256" key="3">
    <source>
        <dbReference type="ARBA" id="ARBA00023163"/>
    </source>
</evidence>
<dbReference type="InterPro" id="IPR016032">
    <property type="entry name" value="Sig_transdc_resp-reg_C-effctor"/>
</dbReference>
<organism evidence="5 6">
    <name type="scientific">Mangrovibacter phragmitis</name>
    <dbReference type="NCBI Taxonomy" id="1691903"/>
    <lineage>
        <taxon>Bacteria</taxon>
        <taxon>Pseudomonadati</taxon>
        <taxon>Pseudomonadota</taxon>
        <taxon>Gammaproteobacteria</taxon>
        <taxon>Enterobacterales</taxon>
        <taxon>Enterobacteriaceae</taxon>
        <taxon>Mangrovibacter</taxon>
    </lineage>
</organism>
<evidence type="ECO:0000256" key="2">
    <source>
        <dbReference type="ARBA" id="ARBA00023125"/>
    </source>
</evidence>
<dbReference type="PANTHER" id="PTHR43214:SF41">
    <property type="entry name" value="NITRATE_NITRITE RESPONSE REGULATOR PROTEIN NARP"/>
    <property type="match status" value="1"/>
</dbReference>
<proteinExistence type="predicted"/>
<dbReference type="Gene3D" id="3.40.50.2300">
    <property type="match status" value="1"/>
</dbReference>
<dbReference type="InterPro" id="IPR039420">
    <property type="entry name" value="WalR-like"/>
</dbReference>
<dbReference type="CDD" id="cd06170">
    <property type="entry name" value="LuxR_C_like"/>
    <property type="match status" value="1"/>
</dbReference>
<dbReference type="SMART" id="SM00421">
    <property type="entry name" value="HTH_LUXR"/>
    <property type="match status" value="1"/>
</dbReference>
<keyword evidence="1" id="KW-0805">Transcription regulation</keyword>
<evidence type="ECO:0000313" key="5">
    <source>
        <dbReference type="EMBL" id="OAT76324.1"/>
    </source>
</evidence>
<reference evidence="6" key="1">
    <citation type="submission" date="2016-05" db="EMBL/GenBank/DDBJ databases">
        <authorList>
            <person name="Behera P."/>
            <person name="Vaishampayan P."/>
            <person name="Singh N."/>
            <person name="Raina V."/>
            <person name="Suar M."/>
            <person name="Pattnaik A."/>
            <person name="Rastogi G."/>
        </authorList>
    </citation>
    <scope>NUCLEOTIDE SEQUENCE [LARGE SCALE GENOMIC DNA]</scope>
    <source>
        <strain evidence="6">MP23</strain>
    </source>
</reference>
<dbReference type="PANTHER" id="PTHR43214">
    <property type="entry name" value="TWO-COMPONENT RESPONSE REGULATOR"/>
    <property type="match status" value="1"/>
</dbReference>
<dbReference type="EMBL" id="LYRP01000022">
    <property type="protein sequence ID" value="OAT76324.1"/>
    <property type="molecule type" value="Genomic_DNA"/>
</dbReference>
<dbReference type="STRING" id="1691903.A9B99_08360"/>
<name>A0A1B7L1R8_9ENTR</name>
<gene>
    <name evidence="5" type="ORF">A9B99_08360</name>
</gene>
<dbReference type="InterPro" id="IPR000792">
    <property type="entry name" value="Tscrpt_reg_LuxR_C"/>
</dbReference>
<dbReference type="Pfam" id="PF00196">
    <property type="entry name" value="GerE"/>
    <property type="match status" value="1"/>
</dbReference>
<dbReference type="PRINTS" id="PR00038">
    <property type="entry name" value="HTHLUXR"/>
</dbReference>
<dbReference type="SUPFAM" id="SSF46894">
    <property type="entry name" value="C-terminal effector domain of the bipartite response regulators"/>
    <property type="match status" value="1"/>
</dbReference>
<comment type="caution">
    <text evidence="5">The sequence shown here is derived from an EMBL/GenBank/DDBJ whole genome shotgun (WGS) entry which is preliminary data.</text>
</comment>
<feature type="domain" description="HTH luxR-type" evidence="4">
    <location>
        <begin position="135"/>
        <end position="195"/>
    </location>
</feature>
<keyword evidence="6" id="KW-1185">Reference proteome</keyword>
<keyword evidence="2" id="KW-0238">DNA-binding</keyword>
<evidence type="ECO:0000259" key="4">
    <source>
        <dbReference type="PROSITE" id="PS50043"/>
    </source>
</evidence>
<dbReference type="RefSeq" id="WP_064598210.1">
    <property type="nucleotide sequence ID" value="NZ_CP134782.1"/>
</dbReference>
<dbReference type="Proteomes" id="UP000078225">
    <property type="component" value="Unassembled WGS sequence"/>
</dbReference>
<accession>A0A1B7L1R8</accession>
<dbReference type="PROSITE" id="PS50043">
    <property type="entry name" value="HTH_LUXR_2"/>
    <property type="match status" value="1"/>
</dbReference>
<evidence type="ECO:0000256" key="1">
    <source>
        <dbReference type="ARBA" id="ARBA00023015"/>
    </source>
</evidence>
<protein>
    <recommendedName>
        <fullName evidence="4">HTH luxR-type domain-containing protein</fullName>
    </recommendedName>
</protein>
<dbReference type="AlphaFoldDB" id="A0A1B7L1R8"/>